<evidence type="ECO:0000259" key="1">
    <source>
        <dbReference type="PROSITE" id="PS51819"/>
    </source>
</evidence>
<dbReference type="Pfam" id="PF00903">
    <property type="entry name" value="Glyoxalase"/>
    <property type="match status" value="1"/>
</dbReference>
<gene>
    <name evidence="2" type="ORF">QF035_009850</name>
</gene>
<organism evidence="2 3">
    <name type="scientific">Streptomyces umbrinus</name>
    <dbReference type="NCBI Taxonomy" id="67370"/>
    <lineage>
        <taxon>Bacteria</taxon>
        <taxon>Bacillati</taxon>
        <taxon>Actinomycetota</taxon>
        <taxon>Actinomycetes</taxon>
        <taxon>Kitasatosporales</taxon>
        <taxon>Streptomycetaceae</taxon>
        <taxon>Streptomyces</taxon>
        <taxon>Streptomyces phaeochromogenes group</taxon>
    </lineage>
</organism>
<evidence type="ECO:0000313" key="3">
    <source>
        <dbReference type="Proteomes" id="UP001230328"/>
    </source>
</evidence>
<dbReference type="EMBL" id="JAUSZI010000002">
    <property type="protein sequence ID" value="MDQ1032268.1"/>
    <property type="molecule type" value="Genomic_DNA"/>
</dbReference>
<sequence>MKRVALVTLVVDDYDEAIRFYTEALGFRLAEDSPRPDGSRWVVVEPDTGGHGTGLLLARAKDEAQRGRVGDQTGGRVGFFLHTDDFARDHARMTAAGVTFLEEPRHETYGSVVVFQDLYGNRWDLLQPAAPDPRPAAPDATAQ</sequence>
<dbReference type="InterPro" id="IPR004360">
    <property type="entry name" value="Glyas_Fos-R_dOase_dom"/>
</dbReference>
<keyword evidence="3" id="KW-1185">Reference proteome</keyword>
<dbReference type="SUPFAM" id="SSF54593">
    <property type="entry name" value="Glyoxalase/Bleomycin resistance protein/Dihydroxybiphenyl dioxygenase"/>
    <property type="match status" value="1"/>
</dbReference>
<protein>
    <submittedName>
        <fullName evidence="2">Catechol 2,3-dioxygenase-like lactoylglutathione lyase family enzyme</fullName>
    </submittedName>
</protein>
<name>A0ABU0T8X8_9ACTN</name>
<dbReference type="PROSITE" id="PS51819">
    <property type="entry name" value="VOC"/>
    <property type="match status" value="1"/>
</dbReference>
<dbReference type="PANTHER" id="PTHR36437">
    <property type="entry name" value="GLYOXALASE/BLEOMYCIN RESISTANCE PROTEIN/DIOXYGENASE"/>
    <property type="match status" value="1"/>
</dbReference>
<evidence type="ECO:0000313" key="2">
    <source>
        <dbReference type="EMBL" id="MDQ1032268.1"/>
    </source>
</evidence>
<dbReference type="InterPro" id="IPR029068">
    <property type="entry name" value="Glyas_Bleomycin-R_OHBP_Dase"/>
</dbReference>
<dbReference type="CDD" id="cd07263">
    <property type="entry name" value="VOC_like"/>
    <property type="match status" value="1"/>
</dbReference>
<dbReference type="Proteomes" id="UP001230328">
    <property type="component" value="Unassembled WGS sequence"/>
</dbReference>
<dbReference type="RefSeq" id="WP_307528917.1">
    <property type="nucleotide sequence ID" value="NZ_JAUSZI010000002.1"/>
</dbReference>
<reference evidence="2 3" key="1">
    <citation type="submission" date="2023-07" db="EMBL/GenBank/DDBJ databases">
        <title>Comparative genomics of wheat-associated soil bacteria to identify genetic determinants of phenazine resistance.</title>
        <authorList>
            <person name="Mouncey N."/>
        </authorList>
    </citation>
    <scope>NUCLEOTIDE SEQUENCE [LARGE SCALE GENOMIC DNA]</scope>
    <source>
        <strain evidence="2 3">V2I4</strain>
    </source>
</reference>
<dbReference type="InterPro" id="IPR037523">
    <property type="entry name" value="VOC_core"/>
</dbReference>
<feature type="domain" description="VOC" evidence="1">
    <location>
        <begin position="3"/>
        <end position="128"/>
    </location>
</feature>
<comment type="caution">
    <text evidence="2">The sequence shown here is derived from an EMBL/GenBank/DDBJ whole genome shotgun (WGS) entry which is preliminary data.</text>
</comment>
<accession>A0ABU0T8X8</accession>
<dbReference type="PANTHER" id="PTHR36437:SF2">
    <property type="entry name" value="GLYOXALASE_BLEOMYCIN RESISTANCE PROTEIN_DIOXYGENASE"/>
    <property type="match status" value="1"/>
</dbReference>
<proteinExistence type="predicted"/>
<dbReference type="Gene3D" id="3.10.180.10">
    <property type="entry name" value="2,3-Dihydroxybiphenyl 1,2-Dioxygenase, domain 1"/>
    <property type="match status" value="1"/>
</dbReference>